<accession>A0A813HER2</accession>
<keyword evidence="3" id="KW-1185">Reference proteome</keyword>
<comment type="caution">
    <text evidence="2">The sequence shown here is derived from an EMBL/GenBank/DDBJ whole genome shotgun (WGS) entry which is preliminary data.</text>
</comment>
<dbReference type="Proteomes" id="UP000654075">
    <property type="component" value="Unassembled WGS sequence"/>
</dbReference>
<feature type="non-terminal residue" evidence="2">
    <location>
        <position position="1994"/>
    </location>
</feature>
<gene>
    <name evidence="2" type="ORF">PGLA1383_LOCUS52024</name>
</gene>
<feature type="compositionally biased region" description="Basic and acidic residues" evidence="1">
    <location>
        <begin position="499"/>
        <end position="510"/>
    </location>
</feature>
<proteinExistence type="predicted"/>
<feature type="compositionally biased region" description="Basic and acidic residues" evidence="1">
    <location>
        <begin position="750"/>
        <end position="763"/>
    </location>
</feature>
<organism evidence="2 3">
    <name type="scientific">Polarella glacialis</name>
    <name type="common">Dinoflagellate</name>
    <dbReference type="NCBI Taxonomy" id="89957"/>
    <lineage>
        <taxon>Eukaryota</taxon>
        <taxon>Sar</taxon>
        <taxon>Alveolata</taxon>
        <taxon>Dinophyceae</taxon>
        <taxon>Suessiales</taxon>
        <taxon>Suessiaceae</taxon>
        <taxon>Polarella</taxon>
    </lineage>
</organism>
<dbReference type="EMBL" id="CAJNNV010031521">
    <property type="protein sequence ID" value="CAE8636599.1"/>
    <property type="molecule type" value="Genomic_DNA"/>
</dbReference>
<evidence type="ECO:0000313" key="3">
    <source>
        <dbReference type="Proteomes" id="UP000654075"/>
    </source>
</evidence>
<evidence type="ECO:0000256" key="1">
    <source>
        <dbReference type="SAM" id="MobiDB-lite"/>
    </source>
</evidence>
<protein>
    <recommendedName>
        <fullName evidence="4">Protein C10</fullName>
    </recommendedName>
</protein>
<dbReference type="OrthoDB" id="427488at2759"/>
<feature type="region of interest" description="Disordered" evidence="1">
    <location>
        <begin position="744"/>
        <end position="777"/>
    </location>
</feature>
<reference evidence="2" key="1">
    <citation type="submission" date="2021-02" db="EMBL/GenBank/DDBJ databases">
        <authorList>
            <person name="Dougan E. K."/>
            <person name="Rhodes N."/>
            <person name="Thang M."/>
            <person name="Chan C."/>
        </authorList>
    </citation>
    <scope>NUCLEOTIDE SEQUENCE</scope>
</reference>
<feature type="compositionally biased region" description="Basic and acidic residues" evidence="1">
    <location>
        <begin position="355"/>
        <end position="374"/>
    </location>
</feature>
<evidence type="ECO:0000313" key="2">
    <source>
        <dbReference type="EMBL" id="CAE8636599.1"/>
    </source>
</evidence>
<name>A0A813HER2_POLGL</name>
<sequence>MDLAAPRAQASFEPFSSDPEFVRRGNEINRLLMRPMFSRNSDITKFQSVALALQAASLARAPQIDASSAFAQVKENGNGILTLWTLLGLLGLGLDAQSSPTRKTFAPHSALESALRFSLVQVAAFSTFDLHQAKIDAVETRGTKTPRVAADRYATEAGQGPSITVCKCMLCRCNVKQPVWKSTAALLVMVGASQLRVPSHLPQIGGRSKVASRNRIVPLLAQLESSSSDLVARVQTMRMWCANKHGDKQDTDEWHALEECSEVLLKVWTNWTFAEVREALASKLGREDVRRKARFVFKTGSGSAAWMSFKDDEIVGWLSDGSRRKDLCFLGVSDLRGEEAVQTESKKSLRSTESPLERGREGDSKEKEKAKAAESARGTSLMMTKQLLEEFEKACKQDEFQKALQALHKRGGIALQLGLTQLMSQAADAAARALGLGSEWRLQRVIDSVKEHSIHVPIQILARGVEKQLQLEPGTLFSMPEEGSASTEGTGGVNGGHQHAAEADRADEAKQQISVPAQLQTLPENVEVVVQHAVGKGEVCVTVPGQATMLEVRQAIAIALGKPEVVEEGRLVQRVGRGGGGTFSSYKDDERLNGRRRLLLMGVDLEDDDDLDNSEDDAREDQAIAIRGLLGRNKAKEESSPEKFTPPMRATLLPDVQVTLRHAVDEEQLRDEEVRLTVKSDATMKSVKEALAAHLGRPEILRTCRLVHRVGSAGAFAAFKDSEKINGRRSLLVLGVQSLRAAGDTGDLGGKGKEKALQEEGKQLESQPSRQRASDSKSKVKVEVPLLQLGVAQLLALQKDLLEGFSTADFQARRKELQRTLGKTDLRKFTVERQKLFLTVQSMVLPKYGLPGNPKGVFEMMQQFENPELLMNQEFQQLGSMLNALLFSDDDVEQTKQTVSTKAKQRAADVEVTLRHAVDEEQLRDEEVRLTVKGDASMKSVKEALAVFLGRPEILRTCRLVHRVGSAGVFAAFKDSEKINGRRSLLVLGVQSLRAAGDTGDLGGKGGANALQEEGKQLESLPSRQRASDSKSKVEVPLQLGVAQLLALQKDLLEGFSTADFQARRKELQRTLGKTDLRKFTVERQKLFLTVQSMVLPKYGLPGIPRALNALLFSDDDVEQTKQTVSTKAKQRAADVEVTLRHAVDEEQLRDEEVRLTVKSDASMKSVKEALAVFLGRPEILRTCRLVHRVGSAGVFAAFKDSEKINGRRNLLVLGVQSLRAAGDTGDFGGERGADALQEEGKQLESLPSRQRSSASSSKVEVPLQLGVAQLLSLQKDLLEGFSTSDFQARRRELQRTLQKTDLRKFTVERQKLFLTVQSMVLPKYGLPGTPKGVFEMMQQFEKPELFMNQEFQKLGSMLNALLFSDDDSEQTEKTVSTKAKQRAVDVEVILRHAVDEEQLRDEEVRLTVKSDATMKFVKEALALFLGRPEILRTCRLVHRVGSAGAFAAFKDSEKLGARRSLLLLGVQSLRPTREPEPEEKAHHSKEPPLLGVEGALALQKGLLEGFSGTDFQVGLKWLQKTFQKADPRKFSIERQKLFLTVQSVVLPKFGFEGNPKGVFEMLQQFDRPGLLLHEDFQRQGQLLNHLLFSEPDDNDTQIQAVDVEVTLRHAVAEEQLRDEEVRLTVKSDTTMKSVKEALVAFLGRSEVLRTCRLVHRVGSSGAFVAFKDSEKLGARRSLLLLGVQSLRPTREPEPEEKAHHSKQPPYLSVEGALALQKGLLEGFSGTDFQVGLKWLQKTFQKADPRKFSIERQKLFLTVQSVVLPKFGFEGNPKGVFEMLQQFDRPELLLHEDFQRQGQLLNHLLSSEPDDNDTQIQVPTSTVPSLAVSLPKEVTVRVHQRAEDGEGHEVCVTVSEAASMRDVRVAVANLLCNEDILAKGQLVRKQASLGVAMRNRGPGKWRDWRWGQIVIPLYPLDVVPPTPDPAAVVLNPIKPLSEVAYQTISALQAKNFLPKLTDALGELVKQPDSPGGRFQEQRLRDCFKDTASALLEPE</sequence>
<evidence type="ECO:0008006" key="4">
    <source>
        <dbReference type="Google" id="ProtNLM"/>
    </source>
</evidence>
<feature type="region of interest" description="Disordered" evidence="1">
    <location>
        <begin position="342"/>
        <end position="378"/>
    </location>
</feature>
<feature type="region of interest" description="Disordered" evidence="1">
    <location>
        <begin position="477"/>
        <end position="510"/>
    </location>
</feature>